<protein>
    <submittedName>
        <fullName evidence="2">Uncharacterized protein</fullName>
    </submittedName>
</protein>
<feature type="compositionally biased region" description="Polar residues" evidence="1">
    <location>
        <begin position="272"/>
        <end position="281"/>
    </location>
</feature>
<gene>
    <name evidence="2" type="ORF">GGX14DRAFT_628910</name>
</gene>
<comment type="caution">
    <text evidence="2">The sequence shown here is derived from an EMBL/GenBank/DDBJ whole genome shotgun (WGS) entry which is preliminary data.</text>
</comment>
<keyword evidence="3" id="KW-1185">Reference proteome</keyword>
<evidence type="ECO:0000313" key="2">
    <source>
        <dbReference type="EMBL" id="KAJ7227222.1"/>
    </source>
</evidence>
<feature type="compositionally biased region" description="Acidic residues" evidence="1">
    <location>
        <begin position="216"/>
        <end position="227"/>
    </location>
</feature>
<accession>A0AAD7E4P7</accession>
<name>A0AAD7E4P7_9AGAR</name>
<feature type="region of interest" description="Disordered" evidence="1">
    <location>
        <begin position="375"/>
        <end position="401"/>
    </location>
</feature>
<evidence type="ECO:0000256" key="1">
    <source>
        <dbReference type="SAM" id="MobiDB-lite"/>
    </source>
</evidence>
<feature type="region of interest" description="Disordered" evidence="1">
    <location>
        <begin position="192"/>
        <end position="343"/>
    </location>
</feature>
<dbReference type="Proteomes" id="UP001219525">
    <property type="component" value="Unassembled WGS sequence"/>
</dbReference>
<feature type="compositionally biased region" description="Low complexity" evidence="1">
    <location>
        <begin position="25"/>
        <end position="35"/>
    </location>
</feature>
<dbReference type="EMBL" id="JARJCW010000003">
    <property type="protein sequence ID" value="KAJ7227222.1"/>
    <property type="molecule type" value="Genomic_DNA"/>
</dbReference>
<feature type="compositionally biased region" description="Basic residues" evidence="1">
    <location>
        <begin position="234"/>
        <end position="246"/>
    </location>
</feature>
<organism evidence="2 3">
    <name type="scientific">Mycena pura</name>
    <dbReference type="NCBI Taxonomy" id="153505"/>
    <lineage>
        <taxon>Eukaryota</taxon>
        <taxon>Fungi</taxon>
        <taxon>Dikarya</taxon>
        <taxon>Basidiomycota</taxon>
        <taxon>Agaricomycotina</taxon>
        <taxon>Agaricomycetes</taxon>
        <taxon>Agaricomycetidae</taxon>
        <taxon>Agaricales</taxon>
        <taxon>Marasmiineae</taxon>
        <taxon>Mycenaceae</taxon>
        <taxon>Mycena</taxon>
    </lineage>
</organism>
<feature type="region of interest" description="Disordered" evidence="1">
    <location>
        <begin position="1"/>
        <end position="53"/>
    </location>
</feature>
<feature type="compositionally biased region" description="Polar residues" evidence="1">
    <location>
        <begin position="14"/>
        <end position="24"/>
    </location>
</feature>
<evidence type="ECO:0000313" key="3">
    <source>
        <dbReference type="Proteomes" id="UP001219525"/>
    </source>
</evidence>
<feature type="compositionally biased region" description="Polar residues" evidence="1">
    <location>
        <begin position="392"/>
        <end position="401"/>
    </location>
</feature>
<sequence>MVFGLFNRKPDPKPSQSPATQLRTPSPSVISSSSPRVDAHGPPITPSPPPELATDPIALRNLIQSIPPKTLHLYTLSHLATAPPQLFTHLSQFFSALEVPPTLHCVRCHKGYFEVENSDRSCLVAHDDDSAEVERVGAGYETLWGCCGKTVEGNGDSGPPDGWCYEGLHTTDLKRARFRADSTIQHDKLAPCSRLRCHDPPGSRKRTRRTATGADADSDTDSESDDDGASHSSIRTRSHASKRARITRATEAMSDTDRDDDVEMPRAGPSSVHASPKSTASACKPRAKSGVTRSVPAKAKAAKSRSTHSSSNPPSPARSKKPPSTRFAPGVSAAASFTSTSSSAVCVDGSATTQTQTQTQTVNVVSSAAKIPVKRAMKPKQPKQPKRLDEVVQSSVAGEMA</sequence>
<proteinExistence type="predicted"/>
<feature type="compositionally biased region" description="Low complexity" evidence="1">
    <location>
        <begin position="332"/>
        <end position="343"/>
    </location>
</feature>
<dbReference type="AlphaFoldDB" id="A0AAD7E4P7"/>
<feature type="compositionally biased region" description="Basic residues" evidence="1">
    <location>
        <begin position="375"/>
        <end position="385"/>
    </location>
</feature>
<reference evidence="2" key="1">
    <citation type="submission" date="2023-03" db="EMBL/GenBank/DDBJ databases">
        <title>Massive genome expansion in bonnet fungi (Mycena s.s.) driven by repeated elements and novel gene families across ecological guilds.</title>
        <authorList>
            <consortium name="Lawrence Berkeley National Laboratory"/>
            <person name="Harder C.B."/>
            <person name="Miyauchi S."/>
            <person name="Viragh M."/>
            <person name="Kuo A."/>
            <person name="Thoen E."/>
            <person name="Andreopoulos B."/>
            <person name="Lu D."/>
            <person name="Skrede I."/>
            <person name="Drula E."/>
            <person name="Henrissat B."/>
            <person name="Morin E."/>
            <person name="Kohler A."/>
            <person name="Barry K."/>
            <person name="LaButti K."/>
            <person name="Morin E."/>
            <person name="Salamov A."/>
            <person name="Lipzen A."/>
            <person name="Mereny Z."/>
            <person name="Hegedus B."/>
            <person name="Baldrian P."/>
            <person name="Stursova M."/>
            <person name="Weitz H."/>
            <person name="Taylor A."/>
            <person name="Grigoriev I.V."/>
            <person name="Nagy L.G."/>
            <person name="Martin F."/>
            <person name="Kauserud H."/>
        </authorList>
    </citation>
    <scope>NUCLEOTIDE SEQUENCE</scope>
    <source>
        <strain evidence="2">9144</strain>
    </source>
</reference>